<evidence type="ECO:0000313" key="2">
    <source>
        <dbReference type="EMBL" id="CUV34948.1"/>
    </source>
</evidence>
<organism evidence="2">
    <name type="scientific">Ralstonia solanacearum</name>
    <name type="common">Pseudomonas solanacearum</name>
    <dbReference type="NCBI Taxonomy" id="305"/>
    <lineage>
        <taxon>Bacteria</taxon>
        <taxon>Pseudomonadati</taxon>
        <taxon>Pseudomonadota</taxon>
        <taxon>Betaproteobacteria</taxon>
        <taxon>Burkholderiales</taxon>
        <taxon>Burkholderiaceae</taxon>
        <taxon>Ralstonia</taxon>
        <taxon>Ralstonia solanacearum species complex</taxon>
    </lineage>
</organism>
<dbReference type="EMBL" id="LN899826">
    <property type="protein sequence ID" value="CUV41735.1"/>
    <property type="molecule type" value="Genomic_DNA"/>
</dbReference>
<dbReference type="AlphaFoldDB" id="A0A0S4VK20"/>
<reference evidence="2" key="1">
    <citation type="submission" date="2015-10" db="EMBL/GenBank/DDBJ databases">
        <authorList>
            <person name="Gilbert D.G."/>
        </authorList>
    </citation>
    <scope>NUCLEOTIDE SEQUENCE</scope>
    <source>
        <strain evidence="2">Phyl III-seqv23</strain>
    </source>
</reference>
<evidence type="ECO:0000313" key="3">
    <source>
        <dbReference type="EMBL" id="CUV41735.1"/>
    </source>
</evidence>
<sequence length="399" mass="41678">MRRISTSTKVVDKFGTGKHGFTNGNAVGGVASTDLEDVWFDHVQEEIANVIEGSGAALDSNNRAQLLAAIQSLQSALVQATAGSAGSTSFRNKLLNSAAQVAIQTTSPTLSTSPQYGPVEMVAGWASGGAITAGTLTQDTAAPVGRSGKAVRFQSCTLTGAGQLSWRYRMEAGDAVNLKNQTVTFQIKVRHNVGSAINYTMVLRTPTAADNFASVNVIGSKTVAVASGTSQQLTFTVALGDCSNGLEMSVDAACGAVTTKDFWYAEWGLEEGATATQVEFRPMQIELAACQRYYQADTFHCGGSPLASSAGSTTITANTTGLQGTKTLPVQMRATPTLTFKDLVGNAGMYTVYNGTQVHNQGTSSGGLSASATALDMDALWPAYGATWCRVNYALNARL</sequence>
<proteinExistence type="predicted"/>
<evidence type="ECO:0000313" key="4">
    <source>
        <dbReference type="EMBL" id="CUV61570.1"/>
    </source>
</evidence>
<name>A0A0S4VK20_RALSL</name>
<accession>A0A0S4VK20</accession>
<protein>
    <submittedName>
        <fullName evidence="2">Putative tail fiber protein</fullName>
    </submittedName>
</protein>
<dbReference type="EMBL" id="LN899825">
    <property type="protein sequence ID" value="CUV34948.1"/>
    <property type="molecule type" value="Genomic_DNA"/>
</dbReference>
<evidence type="ECO:0000313" key="1">
    <source>
        <dbReference type="EMBL" id="CUV25303.1"/>
    </source>
</evidence>
<dbReference type="EMBL" id="LN899822">
    <property type="protein sequence ID" value="CUV61570.1"/>
    <property type="molecule type" value="Genomic_DNA"/>
</dbReference>
<dbReference type="EMBL" id="LN899823">
    <property type="protein sequence ID" value="CUV25303.1"/>
    <property type="molecule type" value="Genomic_DNA"/>
</dbReference>
<gene>
    <name evidence="4" type="ORF">RD1301_v1_1590021</name>
    <name evidence="1" type="ORF">RUN1744_v1_910019</name>
    <name evidence="2" type="ORF">TD1301_v1_1150017</name>
    <name evidence="3" type="ORF">TF3108_v1_850020</name>
</gene>